<sequence>MCSAINRKYYVPINPQPLNLNTFLHTFFSRIKKNPSKNTYKYPRFSLHKKTQTPDTQLLASSAFLPFPHIQHLERGWSALRDWSLSSEQCKKQTGTLT</sequence>
<gene>
    <name evidence="1" type="ORF">CEXT_239811</name>
</gene>
<evidence type="ECO:0000313" key="2">
    <source>
        <dbReference type="Proteomes" id="UP001054945"/>
    </source>
</evidence>
<evidence type="ECO:0000313" key="1">
    <source>
        <dbReference type="EMBL" id="GIY28019.1"/>
    </source>
</evidence>
<dbReference type="Proteomes" id="UP001054945">
    <property type="component" value="Unassembled WGS sequence"/>
</dbReference>
<keyword evidence="2" id="KW-1185">Reference proteome</keyword>
<accession>A0AAV4S3W7</accession>
<organism evidence="1 2">
    <name type="scientific">Caerostris extrusa</name>
    <name type="common">Bark spider</name>
    <name type="synonym">Caerostris bankana</name>
    <dbReference type="NCBI Taxonomy" id="172846"/>
    <lineage>
        <taxon>Eukaryota</taxon>
        <taxon>Metazoa</taxon>
        <taxon>Ecdysozoa</taxon>
        <taxon>Arthropoda</taxon>
        <taxon>Chelicerata</taxon>
        <taxon>Arachnida</taxon>
        <taxon>Araneae</taxon>
        <taxon>Araneomorphae</taxon>
        <taxon>Entelegynae</taxon>
        <taxon>Araneoidea</taxon>
        <taxon>Araneidae</taxon>
        <taxon>Caerostris</taxon>
    </lineage>
</organism>
<proteinExistence type="predicted"/>
<dbReference type="EMBL" id="BPLR01008895">
    <property type="protein sequence ID" value="GIY28019.1"/>
    <property type="molecule type" value="Genomic_DNA"/>
</dbReference>
<dbReference type="AlphaFoldDB" id="A0AAV4S3W7"/>
<protein>
    <submittedName>
        <fullName evidence="1">Uncharacterized protein</fullName>
    </submittedName>
</protein>
<reference evidence="1 2" key="1">
    <citation type="submission" date="2021-06" db="EMBL/GenBank/DDBJ databases">
        <title>Caerostris extrusa draft genome.</title>
        <authorList>
            <person name="Kono N."/>
            <person name="Arakawa K."/>
        </authorList>
    </citation>
    <scope>NUCLEOTIDE SEQUENCE [LARGE SCALE GENOMIC DNA]</scope>
</reference>
<comment type="caution">
    <text evidence="1">The sequence shown here is derived from an EMBL/GenBank/DDBJ whole genome shotgun (WGS) entry which is preliminary data.</text>
</comment>
<name>A0AAV4S3W7_CAEEX</name>